<dbReference type="InterPro" id="IPR017850">
    <property type="entry name" value="Alkaline_phosphatase_core_sf"/>
</dbReference>
<evidence type="ECO:0000259" key="3">
    <source>
        <dbReference type="Pfam" id="PF00884"/>
    </source>
</evidence>
<reference evidence="4" key="1">
    <citation type="journal article" date="2020" name="Stud. Mycol.">
        <title>101 Dothideomycetes genomes: a test case for predicting lifestyles and emergence of pathogens.</title>
        <authorList>
            <person name="Haridas S."/>
            <person name="Albert R."/>
            <person name="Binder M."/>
            <person name="Bloem J."/>
            <person name="Labutti K."/>
            <person name="Salamov A."/>
            <person name="Andreopoulos B."/>
            <person name="Baker S."/>
            <person name="Barry K."/>
            <person name="Bills G."/>
            <person name="Bluhm B."/>
            <person name="Cannon C."/>
            <person name="Castanera R."/>
            <person name="Culley D."/>
            <person name="Daum C."/>
            <person name="Ezra D."/>
            <person name="Gonzalez J."/>
            <person name="Henrissat B."/>
            <person name="Kuo A."/>
            <person name="Liang C."/>
            <person name="Lipzen A."/>
            <person name="Lutzoni F."/>
            <person name="Magnuson J."/>
            <person name="Mondo S."/>
            <person name="Nolan M."/>
            <person name="Ohm R."/>
            <person name="Pangilinan J."/>
            <person name="Park H.-J."/>
            <person name="Ramirez L."/>
            <person name="Alfaro M."/>
            <person name="Sun H."/>
            <person name="Tritt A."/>
            <person name="Yoshinaga Y."/>
            <person name="Zwiers L.-H."/>
            <person name="Turgeon B."/>
            <person name="Goodwin S."/>
            <person name="Spatafora J."/>
            <person name="Crous P."/>
            <person name="Grigoriev I."/>
        </authorList>
    </citation>
    <scope>NUCLEOTIDE SEQUENCE</scope>
    <source>
        <strain evidence="4">CBS 122368</strain>
    </source>
</reference>
<dbReference type="GO" id="GO:0004065">
    <property type="term" value="F:arylsulfatase activity"/>
    <property type="evidence" value="ECO:0007669"/>
    <property type="project" value="TreeGrafter"/>
</dbReference>
<evidence type="ECO:0000313" key="4">
    <source>
        <dbReference type="EMBL" id="KAF2253859.1"/>
    </source>
</evidence>
<dbReference type="GeneID" id="54581578"/>
<dbReference type="Proteomes" id="UP000800094">
    <property type="component" value="Unassembled WGS sequence"/>
</dbReference>
<dbReference type="EMBL" id="ML987191">
    <property type="protein sequence ID" value="KAF2253859.1"/>
    <property type="molecule type" value="Genomic_DNA"/>
</dbReference>
<dbReference type="RefSeq" id="XP_033688863.1">
    <property type="nucleotide sequence ID" value="XM_033828248.1"/>
</dbReference>
<sequence>MASQKNILLLVADDLGRCLGCYGDKVAKTPNIDRLAASGTLFTRAFTSTASCSGSRSVIYTGLHTHESGQYGLNNGRHHFSTYDHVETAPAVFQSQGLDYLTGILGKVHVGPQSVYPWELREESTSRDVAWVADKAGEFFEKAKGQARSFFLTVGYIDPHRDRTRDGFGNDEEFDARRVNKMAYKPEDVPVLEYIQDLPEVRHELANYYESISRLDQGVGLMLEALEASGMAEDTLVVFLSDNGAPFLNSKTTLYDAGVRLPLIVRRPGVQAGIANPNMVSFIDILPTLLDWAGASHLRADRLGRSFLDILEQEHVLQEWTQVFGSHTFHEITNYYPTRFMRTERYKYHRNIEHKLDFPFAADLYGSLAWEGIRNCGTGMIGPRSLEQYMHRPREELYDLENDPHEVDNLALGQSDAETMAVLEKMRKALEMWQLQTRDPWLYRDGQSVELNRHHIEAGMVMPDRWEFDVKNCGTNGCKAFKLESLQS</sequence>
<evidence type="ECO:0000256" key="1">
    <source>
        <dbReference type="ARBA" id="ARBA00008779"/>
    </source>
</evidence>
<organism evidence="4 5">
    <name type="scientific">Trematosphaeria pertusa</name>
    <dbReference type="NCBI Taxonomy" id="390896"/>
    <lineage>
        <taxon>Eukaryota</taxon>
        <taxon>Fungi</taxon>
        <taxon>Dikarya</taxon>
        <taxon>Ascomycota</taxon>
        <taxon>Pezizomycotina</taxon>
        <taxon>Dothideomycetes</taxon>
        <taxon>Pleosporomycetidae</taxon>
        <taxon>Pleosporales</taxon>
        <taxon>Massarineae</taxon>
        <taxon>Trematosphaeriaceae</taxon>
        <taxon>Trematosphaeria</taxon>
    </lineage>
</organism>
<gene>
    <name evidence="4" type="ORF">BU26DRAFT_516134</name>
</gene>
<dbReference type="PANTHER" id="PTHR42693:SF53">
    <property type="entry name" value="ENDO-4-O-SULFATASE"/>
    <property type="match status" value="1"/>
</dbReference>
<name>A0A6A6IU11_9PLEO</name>
<keyword evidence="2" id="KW-0378">Hydrolase</keyword>
<dbReference type="Gene3D" id="3.40.720.10">
    <property type="entry name" value="Alkaline Phosphatase, subunit A"/>
    <property type="match status" value="1"/>
</dbReference>
<evidence type="ECO:0000256" key="2">
    <source>
        <dbReference type="ARBA" id="ARBA00022801"/>
    </source>
</evidence>
<dbReference type="SUPFAM" id="SSF53649">
    <property type="entry name" value="Alkaline phosphatase-like"/>
    <property type="match status" value="1"/>
</dbReference>
<accession>A0A6A6IU11</accession>
<keyword evidence="5" id="KW-1185">Reference proteome</keyword>
<proteinExistence type="inferred from homology"/>
<evidence type="ECO:0000313" key="5">
    <source>
        <dbReference type="Proteomes" id="UP000800094"/>
    </source>
</evidence>
<dbReference type="InterPro" id="IPR000917">
    <property type="entry name" value="Sulfatase_N"/>
</dbReference>
<comment type="similarity">
    <text evidence="1">Belongs to the sulfatase family.</text>
</comment>
<dbReference type="Pfam" id="PF00884">
    <property type="entry name" value="Sulfatase"/>
    <property type="match status" value="1"/>
</dbReference>
<feature type="domain" description="Sulfatase N-terminal" evidence="3">
    <location>
        <begin position="5"/>
        <end position="295"/>
    </location>
</feature>
<dbReference type="AlphaFoldDB" id="A0A6A6IU11"/>
<dbReference type="CDD" id="cd16027">
    <property type="entry name" value="SGSH"/>
    <property type="match status" value="1"/>
</dbReference>
<dbReference type="OrthoDB" id="103349at2759"/>
<protein>
    <submittedName>
        <fullName evidence="4">Alkaline phosphatase-like protein</fullName>
    </submittedName>
</protein>
<dbReference type="PANTHER" id="PTHR42693">
    <property type="entry name" value="ARYLSULFATASE FAMILY MEMBER"/>
    <property type="match status" value="1"/>
</dbReference>
<dbReference type="InterPro" id="IPR050738">
    <property type="entry name" value="Sulfatase"/>
</dbReference>